<dbReference type="EMBL" id="CM042890">
    <property type="protein sequence ID" value="KAI4311928.1"/>
    <property type="molecule type" value="Genomic_DNA"/>
</dbReference>
<sequence length="207" mass="22708">MSQVVVLNAGTLLRTNPSLPTSRGSTPCPSARRERSWTQLQRQLKCNGRFSCLFSGNGREDQARKALESALGGKKNEFEKWDKEIKRREEEGGGGSAGGGRGWFGWGGQFGWSDDGNFWPEAQQTSLTVLGIVLLYLLIAKGDLILAMVLNPLLFTLRGMRSGLTVLTSKISRVSPQLDVGFDPFGKSEVRGKSSAKEEVLRKWGSD</sequence>
<evidence type="ECO:0000313" key="1">
    <source>
        <dbReference type="EMBL" id="KAI4311928.1"/>
    </source>
</evidence>
<organism evidence="1 2">
    <name type="scientific">Melastoma candidum</name>
    <dbReference type="NCBI Taxonomy" id="119954"/>
    <lineage>
        <taxon>Eukaryota</taxon>
        <taxon>Viridiplantae</taxon>
        <taxon>Streptophyta</taxon>
        <taxon>Embryophyta</taxon>
        <taxon>Tracheophyta</taxon>
        <taxon>Spermatophyta</taxon>
        <taxon>Magnoliopsida</taxon>
        <taxon>eudicotyledons</taxon>
        <taxon>Gunneridae</taxon>
        <taxon>Pentapetalae</taxon>
        <taxon>rosids</taxon>
        <taxon>malvids</taxon>
        <taxon>Myrtales</taxon>
        <taxon>Melastomataceae</taxon>
        <taxon>Melastomatoideae</taxon>
        <taxon>Melastomateae</taxon>
        <taxon>Melastoma</taxon>
    </lineage>
</organism>
<protein>
    <submittedName>
        <fullName evidence="1">Uncharacterized protein</fullName>
    </submittedName>
</protein>
<accession>A0ACB9LLG7</accession>
<gene>
    <name evidence="1" type="ORF">MLD38_036792</name>
</gene>
<comment type="caution">
    <text evidence="1">The sequence shown here is derived from an EMBL/GenBank/DDBJ whole genome shotgun (WGS) entry which is preliminary data.</text>
</comment>
<evidence type="ECO:0000313" key="2">
    <source>
        <dbReference type="Proteomes" id="UP001057402"/>
    </source>
</evidence>
<dbReference type="Proteomes" id="UP001057402">
    <property type="component" value="Chromosome 11"/>
</dbReference>
<keyword evidence="2" id="KW-1185">Reference proteome</keyword>
<name>A0ACB9LLG7_9MYRT</name>
<reference evidence="2" key="1">
    <citation type="journal article" date="2023" name="Front. Plant Sci.">
        <title>Chromosomal-level genome assembly of Melastoma candidum provides insights into trichome evolution.</title>
        <authorList>
            <person name="Zhong Y."/>
            <person name="Wu W."/>
            <person name="Sun C."/>
            <person name="Zou P."/>
            <person name="Liu Y."/>
            <person name="Dai S."/>
            <person name="Zhou R."/>
        </authorList>
    </citation>
    <scope>NUCLEOTIDE SEQUENCE [LARGE SCALE GENOMIC DNA]</scope>
</reference>
<proteinExistence type="predicted"/>